<name>A0ACB5T264_AMBMO</name>
<organism evidence="1 2">
    <name type="scientific">Ambrosiozyma monospora</name>
    <name type="common">Yeast</name>
    <name type="synonym">Endomycopsis monosporus</name>
    <dbReference type="NCBI Taxonomy" id="43982"/>
    <lineage>
        <taxon>Eukaryota</taxon>
        <taxon>Fungi</taxon>
        <taxon>Dikarya</taxon>
        <taxon>Ascomycota</taxon>
        <taxon>Saccharomycotina</taxon>
        <taxon>Pichiomycetes</taxon>
        <taxon>Pichiales</taxon>
        <taxon>Pichiaceae</taxon>
        <taxon>Ambrosiozyma</taxon>
    </lineage>
</organism>
<evidence type="ECO:0000313" key="1">
    <source>
        <dbReference type="EMBL" id="GME79739.1"/>
    </source>
</evidence>
<protein>
    <submittedName>
        <fullName evidence="1">Unnamed protein product</fullName>
    </submittedName>
</protein>
<dbReference type="Proteomes" id="UP001165064">
    <property type="component" value="Unassembled WGS sequence"/>
</dbReference>
<keyword evidence="2" id="KW-1185">Reference proteome</keyword>
<sequence>MNHRSANFNFNFNFSFFRSPHKTKNKKTEGVFSKIGQSSDSRVKRCNSSQVRIWLFELITSDEGYHDDPSNQFIDIGNSGFAIGQKFIICSIVCWLMVIGPGGKAPEAVQEHQRNDIRNLLIDTIIYCTQQCPGLLVPFIGMSLAVEQRNLLDECKYWITKDIYTIKDSDTPTYFDSRRREKYDPLVECHLNLSTATFQLLWREDKLDYKCYFQLLDKAFEIWSVLPLIFPPGREIEDDANPTIYAADDLTHNLYASNNSTIESSCDPDMVWEAIKESAYVSAADLDKALNHSTISVEFESGKTMVTTFKQALHLFPFLRPFKDTKKKTPGFCLKTKSKLKDFVYQRTFSCHCDEHGNDDNKRHTSNTGNGGSNKSDDNPAKVHNWEENGNDVYEDEEEPVSGQKRSRPPPPRKLMPARLKLQL</sequence>
<accession>A0ACB5T264</accession>
<dbReference type="EMBL" id="BSXS01002727">
    <property type="protein sequence ID" value="GME79739.1"/>
    <property type="molecule type" value="Genomic_DNA"/>
</dbReference>
<gene>
    <name evidence="1" type="ORF">Amon02_000411000</name>
</gene>
<evidence type="ECO:0000313" key="2">
    <source>
        <dbReference type="Proteomes" id="UP001165064"/>
    </source>
</evidence>
<proteinExistence type="predicted"/>
<comment type="caution">
    <text evidence="1">The sequence shown here is derived from an EMBL/GenBank/DDBJ whole genome shotgun (WGS) entry which is preliminary data.</text>
</comment>
<reference evidence="1" key="1">
    <citation type="submission" date="2023-04" db="EMBL/GenBank/DDBJ databases">
        <title>Ambrosiozyma monospora NBRC 10751.</title>
        <authorList>
            <person name="Ichikawa N."/>
            <person name="Sato H."/>
            <person name="Tonouchi N."/>
        </authorList>
    </citation>
    <scope>NUCLEOTIDE SEQUENCE</scope>
    <source>
        <strain evidence="1">NBRC 10751</strain>
    </source>
</reference>